<sequence length="93" mass="10392">MSRRRSSTADDITDLVALLPWWVGVILALVSYLLFSHWAAQPVTGSAEAGQVSMLAISQIKQTASSVLRYLMPLFCLMGAALSWVRRNKKKRR</sequence>
<geneLocation type="plasmid" evidence="3">
    <name>pSna507_unt13</name>
</geneLocation>
<dbReference type="KEGG" id="snn:EWH46_00030"/>
<keyword evidence="3" id="KW-0614">Plasmid</keyword>
<evidence type="ECO:0000256" key="1">
    <source>
        <dbReference type="SAM" id="Phobius"/>
    </source>
</evidence>
<evidence type="ECO:0000313" key="3">
    <source>
        <dbReference type="EMBL" id="QEM99310.1"/>
    </source>
</evidence>
<keyword evidence="1" id="KW-1133">Transmembrane helix</keyword>
<name>A0A5C1PVY4_9BURK</name>
<evidence type="ECO:0000313" key="2">
    <source>
        <dbReference type="EMBL" id="MET3605823.1"/>
    </source>
</evidence>
<dbReference type="Proteomes" id="UP000323522">
    <property type="component" value="Plasmid pSna507_unt13"/>
</dbReference>
<keyword evidence="1" id="KW-0472">Membrane</keyword>
<dbReference type="RefSeq" id="WP_149501925.1">
    <property type="nucleotide sequence ID" value="NZ_CP035707.1"/>
</dbReference>
<feature type="transmembrane region" description="Helical" evidence="1">
    <location>
        <begin position="12"/>
        <end position="35"/>
    </location>
</feature>
<dbReference type="Proteomes" id="UP001549111">
    <property type="component" value="Unassembled WGS sequence"/>
</dbReference>
<geneLocation type="plasmid" evidence="4">
    <name>psna507_unt13</name>
</geneLocation>
<gene>
    <name evidence="2" type="ORF">ABIC99_003657</name>
    <name evidence="3" type="ORF">EWH46_00030</name>
</gene>
<organism evidence="3 4">
    <name type="scientific">Sphaerotilus sulfidivorans</name>
    <dbReference type="NCBI Taxonomy" id="639200"/>
    <lineage>
        <taxon>Bacteria</taxon>
        <taxon>Pseudomonadati</taxon>
        <taxon>Pseudomonadota</taxon>
        <taxon>Betaproteobacteria</taxon>
        <taxon>Burkholderiales</taxon>
        <taxon>Sphaerotilaceae</taxon>
        <taxon>Sphaerotilus</taxon>
    </lineage>
</organism>
<keyword evidence="5" id="KW-1185">Reference proteome</keyword>
<reference evidence="2 5" key="2">
    <citation type="submission" date="2024-06" db="EMBL/GenBank/DDBJ databases">
        <title>Genomic Encyclopedia of Type Strains, Phase IV (KMG-IV): sequencing the most valuable type-strain genomes for metagenomic binning, comparative biology and taxonomic classification.</title>
        <authorList>
            <person name="Goeker M."/>
        </authorList>
    </citation>
    <scope>NUCLEOTIDE SEQUENCE [LARGE SCALE GENOMIC DNA]</scope>
    <source>
        <strain evidence="2 5">D-501</strain>
    </source>
</reference>
<dbReference type="EMBL" id="JBEPLS010000024">
    <property type="protein sequence ID" value="MET3605823.1"/>
    <property type="molecule type" value="Genomic_DNA"/>
</dbReference>
<feature type="transmembrane region" description="Helical" evidence="1">
    <location>
        <begin position="67"/>
        <end position="85"/>
    </location>
</feature>
<reference evidence="3 4" key="1">
    <citation type="submission" date="2019-02" db="EMBL/GenBank/DDBJ databases">
        <title>Complete Genome Sequence and Methylome Analysis of Sphaerotilus natans subsp. sulfidivorans D-507.</title>
        <authorList>
            <person name="Fomenkov A."/>
            <person name="Gridneva E."/>
            <person name="Smolyakov D."/>
            <person name="Dubinina G."/>
            <person name="Vincze T."/>
            <person name="Grabovich M."/>
            <person name="Roberts R.J."/>
        </authorList>
    </citation>
    <scope>NUCLEOTIDE SEQUENCE [LARGE SCALE GENOMIC DNA]</scope>
    <source>
        <strain evidence="3 4">D-507</strain>
        <plasmid evidence="3">pSna507_unt13</plasmid>
        <plasmid evidence="4">psna507_unt13</plasmid>
    </source>
</reference>
<proteinExistence type="predicted"/>
<evidence type="ECO:0000313" key="5">
    <source>
        <dbReference type="Proteomes" id="UP001549111"/>
    </source>
</evidence>
<keyword evidence="1" id="KW-0812">Transmembrane</keyword>
<protein>
    <submittedName>
        <fullName evidence="2">Restriction system protein</fullName>
    </submittedName>
</protein>
<evidence type="ECO:0000313" key="4">
    <source>
        <dbReference type="Proteomes" id="UP000323522"/>
    </source>
</evidence>
<dbReference type="AlphaFoldDB" id="A0A5C1PVY4"/>
<dbReference type="EMBL" id="CP035707">
    <property type="protein sequence ID" value="QEM99310.1"/>
    <property type="molecule type" value="Genomic_DNA"/>
</dbReference>
<dbReference type="OrthoDB" id="5782056at2"/>
<accession>A0A5C1PVY4</accession>